<evidence type="ECO:0000256" key="4">
    <source>
        <dbReference type="ARBA" id="ARBA00022530"/>
    </source>
</evidence>
<keyword evidence="8" id="KW-0106">Calcium</keyword>
<dbReference type="InterPro" id="IPR051586">
    <property type="entry name" value="PKC-binding_NELL"/>
</dbReference>
<dbReference type="InterPro" id="IPR035976">
    <property type="entry name" value="Sushi/SCR/CCP_sf"/>
</dbReference>
<reference evidence="15 16" key="1">
    <citation type="journal article" date="2021" name="Cell">
        <title>Tracing the genetic footprints of vertebrate landing in non-teleost ray-finned fishes.</title>
        <authorList>
            <person name="Bi X."/>
            <person name="Wang K."/>
            <person name="Yang L."/>
            <person name="Pan H."/>
            <person name="Jiang H."/>
            <person name="Wei Q."/>
            <person name="Fang M."/>
            <person name="Yu H."/>
            <person name="Zhu C."/>
            <person name="Cai Y."/>
            <person name="He Y."/>
            <person name="Gan X."/>
            <person name="Zeng H."/>
            <person name="Yu D."/>
            <person name="Zhu Y."/>
            <person name="Jiang H."/>
            <person name="Qiu Q."/>
            <person name="Yang H."/>
            <person name="Zhang Y.E."/>
            <person name="Wang W."/>
            <person name="Zhu M."/>
            <person name="He S."/>
            <person name="Zhang G."/>
        </authorList>
    </citation>
    <scope>NUCLEOTIDE SEQUENCE [LARGE SCALE GENOMIC DNA]</scope>
    <source>
        <strain evidence="15">Bchr_013</strain>
    </source>
</reference>
<dbReference type="Pfam" id="PF00084">
    <property type="entry name" value="Sushi"/>
    <property type="match status" value="1"/>
</dbReference>
<dbReference type="Proteomes" id="UP000886611">
    <property type="component" value="Unassembled WGS sequence"/>
</dbReference>
<dbReference type="InterPro" id="IPR000742">
    <property type="entry name" value="EGF"/>
</dbReference>
<evidence type="ECO:0000256" key="2">
    <source>
        <dbReference type="ARBA" id="ARBA00006127"/>
    </source>
</evidence>
<keyword evidence="9 11" id="KW-1015">Disulfide bond</keyword>
<evidence type="ECO:0000313" key="16">
    <source>
        <dbReference type="Proteomes" id="UP000886611"/>
    </source>
</evidence>
<evidence type="ECO:0000256" key="3">
    <source>
        <dbReference type="ARBA" id="ARBA00022525"/>
    </source>
</evidence>
<evidence type="ECO:0000256" key="10">
    <source>
        <dbReference type="ARBA" id="ARBA00023180"/>
    </source>
</evidence>
<accession>A0A8X7XRP8</accession>
<protein>
    <submittedName>
        <fullName evidence="15">FBLN7 protein</fullName>
    </submittedName>
</protein>
<keyword evidence="12" id="KW-0768">Sushi</keyword>
<evidence type="ECO:0000256" key="12">
    <source>
        <dbReference type="PROSITE-ProRule" id="PRU00302"/>
    </source>
</evidence>
<evidence type="ECO:0000259" key="13">
    <source>
        <dbReference type="PROSITE" id="PS50026"/>
    </source>
</evidence>
<dbReference type="GO" id="GO:0008201">
    <property type="term" value="F:heparin binding"/>
    <property type="evidence" value="ECO:0007669"/>
    <property type="project" value="TreeGrafter"/>
</dbReference>
<keyword evidence="10" id="KW-0325">Glycoprotein</keyword>
<dbReference type="SUPFAM" id="SSF57535">
    <property type="entry name" value="Complement control module/SCR domain"/>
    <property type="match status" value="1"/>
</dbReference>
<dbReference type="PROSITE" id="PS00010">
    <property type="entry name" value="ASX_HYDROXYL"/>
    <property type="match status" value="1"/>
</dbReference>
<dbReference type="CDD" id="cd00054">
    <property type="entry name" value="EGF_CA"/>
    <property type="match status" value="2"/>
</dbReference>
<evidence type="ECO:0000256" key="6">
    <source>
        <dbReference type="ARBA" id="ARBA00022729"/>
    </source>
</evidence>
<dbReference type="InterPro" id="IPR000152">
    <property type="entry name" value="EGF-type_Asp/Asn_hydroxyl_site"/>
</dbReference>
<feature type="domain" description="Sushi" evidence="14">
    <location>
        <begin position="6"/>
        <end position="63"/>
    </location>
</feature>
<dbReference type="SMART" id="SM00181">
    <property type="entry name" value="EGF"/>
    <property type="match status" value="3"/>
</dbReference>
<dbReference type="FunFam" id="2.10.25.10:FF:000143">
    <property type="entry name" value="Protein crumbs 1"/>
    <property type="match status" value="1"/>
</dbReference>
<dbReference type="PRINTS" id="PR00010">
    <property type="entry name" value="EGFBLOOD"/>
</dbReference>
<feature type="non-terminal residue" evidence="15">
    <location>
        <position position="1"/>
    </location>
</feature>
<dbReference type="Pfam" id="PF07645">
    <property type="entry name" value="EGF_CA"/>
    <property type="match status" value="2"/>
</dbReference>
<evidence type="ECO:0000256" key="9">
    <source>
        <dbReference type="ARBA" id="ARBA00023157"/>
    </source>
</evidence>
<feature type="domain" description="EGF-like" evidence="13">
    <location>
        <begin position="63"/>
        <end position="99"/>
    </location>
</feature>
<comment type="subcellular location">
    <subcellularLocation>
        <location evidence="1">Secreted</location>
        <location evidence="1">Extracellular space</location>
        <location evidence="1">Extracellular matrix</location>
    </subcellularLocation>
</comment>
<dbReference type="AlphaFoldDB" id="A0A8X7XRP8"/>
<dbReference type="SUPFAM" id="SSF57196">
    <property type="entry name" value="EGF/Laminin"/>
    <property type="match status" value="3"/>
</dbReference>
<evidence type="ECO:0000256" key="5">
    <source>
        <dbReference type="ARBA" id="ARBA00022536"/>
    </source>
</evidence>
<keyword evidence="7" id="KW-0677">Repeat</keyword>
<dbReference type="InterPro" id="IPR018097">
    <property type="entry name" value="EGF_Ca-bd_CS"/>
</dbReference>
<evidence type="ECO:0000313" key="15">
    <source>
        <dbReference type="EMBL" id="KAG2470192.1"/>
    </source>
</evidence>
<feature type="disulfide bond" evidence="11">
    <location>
        <begin position="89"/>
        <end position="98"/>
    </location>
</feature>
<dbReference type="PROSITE" id="PS50026">
    <property type="entry name" value="EGF_3"/>
    <property type="match status" value="2"/>
</dbReference>
<dbReference type="PANTHER" id="PTHR24042:SF5">
    <property type="entry name" value="EGF-LIKE CALCIUM-BINDING DOMAIN-CONTAINING PROTEIN"/>
    <property type="match status" value="1"/>
</dbReference>
<comment type="similarity">
    <text evidence="2">Belongs to the fibulin family.</text>
</comment>
<dbReference type="InterPro" id="IPR049883">
    <property type="entry name" value="NOTCH1_EGF-like"/>
</dbReference>
<dbReference type="SMART" id="SM00032">
    <property type="entry name" value="CCP"/>
    <property type="match status" value="1"/>
</dbReference>
<comment type="caution">
    <text evidence="15">The sequence shown here is derived from an EMBL/GenBank/DDBJ whole genome shotgun (WGS) entry which is preliminary data.</text>
</comment>
<dbReference type="Pfam" id="PF00008">
    <property type="entry name" value="EGF"/>
    <property type="match status" value="1"/>
</dbReference>
<organism evidence="15 16">
    <name type="scientific">Polypterus senegalus</name>
    <name type="common">Senegal bichir</name>
    <dbReference type="NCBI Taxonomy" id="55291"/>
    <lineage>
        <taxon>Eukaryota</taxon>
        <taxon>Metazoa</taxon>
        <taxon>Chordata</taxon>
        <taxon>Craniata</taxon>
        <taxon>Vertebrata</taxon>
        <taxon>Euteleostomi</taxon>
        <taxon>Actinopterygii</taxon>
        <taxon>Polypteriformes</taxon>
        <taxon>Polypteridae</taxon>
        <taxon>Polypterus</taxon>
    </lineage>
</organism>
<dbReference type="InterPro" id="IPR000436">
    <property type="entry name" value="Sushi_SCR_CCP_dom"/>
</dbReference>
<dbReference type="GO" id="GO:0005509">
    <property type="term" value="F:calcium ion binding"/>
    <property type="evidence" value="ECO:0007669"/>
    <property type="project" value="InterPro"/>
</dbReference>
<evidence type="ECO:0000256" key="11">
    <source>
        <dbReference type="PROSITE-ProRule" id="PRU00076"/>
    </source>
</evidence>
<dbReference type="EMBL" id="JAATIS010000147">
    <property type="protein sequence ID" value="KAG2470192.1"/>
    <property type="molecule type" value="Genomic_DNA"/>
</dbReference>
<dbReference type="Pfam" id="PF22914">
    <property type="entry name" value="Fibulin_C"/>
    <property type="match status" value="1"/>
</dbReference>
<dbReference type="SMART" id="SM00179">
    <property type="entry name" value="EGF_CA"/>
    <property type="match status" value="3"/>
</dbReference>
<dbReference type="InterPro" id="IPR001881">
    <property type="entry name" value="EGF-like_Ca-bd_dom"/>
</dbReference>
<comment type="caution">
    <text evidence="11">Lacks conserved residue(s) required for the propagation of feature annotation.</text>
</comment>
<name>A0A8X7XRP8_POLSE</name>
<dbReference type="PANTHER" id="PTHR24042">
    <property type="entry name" value="NEL HOMOLOG"/>
    <property type="match status" value="1"/>
</dbReference>
<dbReference type="PROSITE" id="PS01186">
    <property type="entry name" value="EGF_2"/>
    <property type="match status" value="1"/>
</dbReference>
<dbReference type="PROSITE" id="PS00022">
    <property type="entry name" value="EGF_1"/>
    <property type="match status" value="1"/>
</dbReference>
<feature type="non-terminal residue" evidence="15">
    <location>
        <position position="358"/>
    </location>
</feature>
<dbReference type="CDD" id="cd00033">
    <property type="entry name" value="CCP"/>
    <property type="match status" value="1"/>
</dbReference>
<evidence type="ECO:0000256" key="7">
    <source>
        <dbReference type="ARBA" id="ARBA00022737"/>
    </source>
</evidence>
<dbReference type="GO" id="GO:0005615">
    <property type="term" value="C:extracellular space"/>
    <property type="evidence" value="ECO:0007669"/>
    <property type="project" value="TreeGrafter"/>
</dbReference>
<dbReference type="FunFam" id="2.10.25.10:FF:000005">
    <property type="entry name" value="Fibrillin 2"/>
    <property type="match status" value="1"/>
</dbReference>
<dbReference type="PROSITE" id="PS50923">
    <property type="entry name" value="SUSHI"/>
    <property type="match status" value="1"/>
</dbReference>
<keyword evidence="6" id="KW-0732">Signal</keyword>
<keyword evidence="3" id="KW-0964">Secreted</keyword>
<keyword evidence="16" id="KW-1185">Reference proteome</keyword>
<dbReference type="InterPro" id="IPR055088">
    <property type="entry name" value="Fibulin_C"/>
</dbReference>
<evidence type="ECO:0000256" key="1">
    <source>
        <dbReference type="ARBA" id="ARBA00004498"/>
    </source>
</evidence>
<dbReference type="Gene3D" id="2.10.25.10">
    <property type="entry name" value="Laminin"/>
    <property type="match status" value="4"/>
</dbReference>
<dbReference type="Gene3D" id="2.10.70.10">
    <property type="entry name" value="Complement Module, domain 1"/>
    <property type="match status" value="1"/>
</dbReference>
<gene>
    <name evidence="15" type="primary">Fbln7_0</name>
    <name evidence="15" type="ORF">GTO96_0022894</name>
</gene>
<feature type="disulfide bond" evidence="12">
    <location>
        <begin position="34"/>
        <end position="61"/>
    </location>
</feature>
<proteinExistence type="inferred from homology"/>
<evidence type="ECO:0000256" key="8">
    <source>
        <dbReference type="ARBA" id="ARBA00022837"/>
    </source>
</evidence>
<keyword evidence="4" id="KW-0272">Extracellular matrix</keyword>
<keyword evidence="5 11" id="KW-0245">EGF-like domain</keyword>
<dbReference type="FunFam" id="2.10.25.10:FF:000568">
    <property type="entry name" value="Fibulin 7"/>
    <property type="match status" value="1"/>
</dbReference>
<feature type="domain" description="EGF-like" evidence="13">
    <location>
        <begin position="147"/>
        <end position="192"/>
    </location>
</feature>
<sequence length="358" mass="39935">MCLPAETCPDPEIPANSRKLGNIFTVGHEVHFACDPGFELIGSETRICEKSAYWSGQQPYCQKIEGCSSKPCLNGGTCVEDDNHFLCICSRAWSGKYCQNPTNSHWASWTNSSFSRQPHCTSVQGSIQCTCDVGFQMSARDSNLCHDVDECELYQSGRLSRICMYACVNTPGSYRCTCPPGYNLGPGYRFCKDVDECAGRQHNCSQDELCVNTFGGFECVRPECPKTRHNTSYVKTSPVRCERNPCPVGNKVCAQSTSSISFHYQSLVSNYTTPHVLFRMSAIRQHGDSLRFAVVGGRGRRHFGVQRANRLTGELVLVSPVLGPTVLEADFEMTEYDKRVLLGRYISKVIVFVSQYDF</sequence>
<dbReference type="PROSITE" id="PS01187">
    <property type="entry name" value="EGF_CA"/>
    <property type="match status" value="1"/>
</dbReference>
<evidence type="ECO:0000259" key="14">
    <source>
        <dbReference type="PROSITE" id="PS50923"/>
    </source>
</evidence>